<gene>
    <name evidence="2" type="ORF">J3D65DRAFT_357783</name>
</gene>
<feature type="region of interest" description="Disordered" evidence="1">
    <location>
        <begin position="178"/>
        <end position="213"/>
    </location>
</feature>
<proteinExistence type="predicted"/>
<dbReference type="EMBL" id="JBBPEH010000006">
    <property type="protein sequence ID" value="KAK7536899.1"/>
    <property type="molecule type" value="Genomic_DNA"/>
</dbReference>
<reference evidence="2 3" key="1">
    <citation type="submission" date="2024-04" db="EMBL/GenBank/DDBJ databases">
        <title>Phyllosticta paracitricarpa is synonymous to the EU quarantine fungus P. citricarpa based on phylogenomic analyses.</title>
        <authorList>
            <consortium name="Lawrence Berkeley National Laboratory"/>
            <person name="Van ingen-buijs V.A."/>
            <person name="Van westerhoven A.C."/>
            <person name="Haridas S."/>
            <person name="Skiadas P."/>
            <person name="Martin F."/>
            <person name="Groenewald J.Z."/>
            <person name="Crous P.W."/>
            <person name="Seidl M.F."/>
        </authorList>
    </citation>
    <scope>NUCLEOTIDE SEQUENCE [LARGE SCALE GENOMIC DNA]</scope>
    <source>
        <strain evidence="2 3">CPC 17464</strain>
    </source>
</reference>
<name>A0ABR1LQC3_9PEZI</name>
<protein>
    <submittedName>
        <fullName evidence="2">Uncharacterized protein</fullName>
    </submittedName>
</protein>
<evidence type="ECO:0000256" key="1">
    <source>
        <dbReference type="SAM" id="MobiDB-lite"/>
    </source>
</evidence>
<evidence type="ECO:0000313" key="3">
    <source>
        <dbReference type="Proteomes" id="UP001360953"/>
    </source>
</evidence>
<feature type="compositionally biased region" description="Polar residues" evidence="1">
    <location>
        <begin position="188"/>
        <end position="198"/>
    </location>
</feature>
<organism evidence="2 3">
    <name type="scientific">Phyllosticta citribraziliensis</name>
    <dbReference type="NCBI Taxonomy" id="989973"/>
    <lineage>
        <taxon>Eukaryota</taxon>
        <taxon>Fungi</taxon>
        <taxon>Dikarya</taxon>
        <taxon>Ascomycota</taxon>
        <taxon>Pezizomycotina</taxon>
        <taxon>Dothideomycetes</taxon>
        <taxon>Dothideomycetes incertae sedis</taxon>
        <taxon>Botryosphaeriales</taxon>
        <taxon>Phyllostictaceae</taxon>
        <taxon>Phyllosticta</taxon>
    </lineage>
</organism>
<dbReference type="RefSeq" id="XP_066655050.1">
    <property type="nucleotide sequence ID" value="XM_066795611.1"/>
</dbReference>
<dbReference type="Proteomes" id="UP001360953">
    <property type="component" value="Unassembled WGS sequence"/>
</dbReference>
<comment type="caution">
    <text evidence="2">The sequence shown here is derived from an EMBL/GenBank/DDBJ whole genome shotgun (WGS) entry which is preliminary data.</text>
</comment>
<feature type="compositionally biased region" description="Pro residues" evidence="1">
    <location>
        <begin position="7"/>
        <end position="27"/>
    </location>
</feature>
<accession>A0ABR1LQC3</accession>
<feature type="region of interest" description="Disordered" evidence="1">
    <location>
        <begin position="1"/>
        <end position="27"/>
    </location>
</feature>
<keyword evidence="3" id="KW-1185">Reference proteome</keyword>
<sequence>MYSPGSCRPPSPAPTASPPLPSFPPTAPKFYERTLTLRASSLSGLKWMESKVAEVFPEHGITQALFSGDQVWVPPEDRHKFDPLTRDPPPSVSDVLSSEISTPSSSIKDEECSTPRQGTFATNADCSEVSELSETVRALKAEIERLKMTYAVQRMTVFRLEDENKVWIAALKAEMHKTNSEDCDDSLESQNRGPSKSQKAAMPPVAEKGQCSAEKKGEDRRCKNWRMMGRLTCASHRHLEEYVWEKLQLKSEKTSKKVWLEKALGTPLAVRRSSGAMIKQAGRVIFPHEFGNGFWRLEADS</sequence>
<dbReference type="GeneID" id="92028517"/>
<evidence type="ECO:0000313" key="2">
    <source>
        <dbReference type="EMBL" id="KAK7536899.1"/>
    </source>
</evidence>